<evidence type="ECO:0000259" key="10">
    <source>
        <dbReference type="PROSITE" id="PS50110"/>
    </source>
</evidence>
<dbReference type="Pfam" id="PF00072">
    <property type="entry name" value="Response_reg"/>
    <property type="match status" value="1"/>
</dbReference>
<dbReference type="OrthoDB" id="9759232at2"/>
<dbReference type="SMART" id="SM00448">
    <property type="entry name" value="REC"/>
    <property type="match status" value="1"/>
</dbReference>
<dbReference type="InterPro" id="IPR011006">
    <property type="entry name" value="CheY-like_superfamily"/>
</dbReference>
<evidence type="ECO:0000256" key="5">
    <source>
        <dbReference type="ARBA" id="ARBA00023015"/>
    </source>
</evidence>
<dbReference type="PANTHER" id="PTHR45526:SF1">
    <property type="entry name" value="TRANSCRIPTIONAL REGULATORY PROTEIN DCUR-RELATED"/>
    <property type="match status" value="1"/>
</dbReference>
<dbReference type="InterPro" id="IPR051271">
    <property type="entry name" value="2C-system_Tx_regulators"/>
</dbReference>
<evidence type="ECO:0000256" key="9">
    <source>
        <dbReference type="PROSITE-ProRule" id="PRU00169"/>
    </source>
</evidence>
<dbReference type="RefSeq" id="WP_091273217.1">
    <property type="nucleotide sequence ID" value="NZ_FNDK01000009.1"/>
</dbReference>
<dbReference type="PROSITE" id="PS50110">
    <property type="entry name" value="RESPONSE_REGULATORY"/>
    <property type="match status" value="1"/>
</dbReference>
<dbReference type="PIRSF" id="PIRSF006171">
    <property type="entry name" value="RR_citrat_malat"/>
    <property type="match status" value="1"/>
</dbReference>
<protein>
    <submittedName>
        <fullName evidence="11">Two-component system, CitB family, response regulator MalR/two-component system, CitB family, response regulator DctR</fullName>
    </submittedName>
</protein>
<keyword evidence="4" id="KW-0902">Two-component regulatory system</keyword>
<evidence type="ECO:0000256" key="4">
    <source>
        <dbReference type="ARBA" id="ARBA00023012"/>
    </source>
</evidence>
<dbReference type="GO" id="GO:0003700">
    <property type="term" value="F:DNA-binding transcription factor activity"/>
    <property type="evidence" value="ECO:0007669"/>
    <property type="project" value="InterPro"/>
</dbReference>
<feature type="domain" description="Response regulatory" evidence="10">
    <location>
        <begin position="4"/>
        <end position="120"/>
    </location>
</feature>
<dbReference type="SUPFAM" id="SSF52172">
    <property type="entry name" value="CheY-like"/>
    <property type="match status" value="1"/>
</dbReference>
<keyword evidence="7" id="KW-0010">Activator</keyword>
<name>A0A1G8EFP8_9BACI</name>
<proteinExistence type="predicted"/>
<dbReference type="GO" id="GO:0005737">
    <property type="term" value="C:cytoplasm"/>
    <property type="evidence" value="ECO:0007669"/>
    <property type="project" value="UniProtKB-SubCell"/>
</dbReference>
<evidence type="ECO:0000256" key="3">
    <source>
        <dbReference type="ARBA" id="ARBA00022553"/>
    </source>
</evidence>
<keyword evidence="6" id="KW-0238">DNA-binding</keyword>
<dbReference type="Gene3D" id="3.40.50.2300">
    <property type="match status" value="1"/>
</dbReference>
<dbReference type="PANTHER" id="PTHR45526">
    <property type="entry name" value="TRANSCRIPTIONAL REGULATORY PROTEIN DPIA"/>
    <property type="match status" value="1"/>
</dbReference>
<gene>
    <name evidence="11" type="ORF">SAMN05192534_10977</name>
</gene>
<sequence>MTVRTLIVEDDPMVSSINEEYLTSVAGFIHAGTVTNGRDALNKIKLKNIDLLLLDIFMSKMDGLELLREIRRTSEKVDVIMITAADSPETIEELMRLGVVDCILKPFDFERFEKALSHYKKRASVFRRATSINQQAIDQLNNHEKKKKEVLPKGIDAITLEKVRYQLKTNKTSCTIQELASQTRVSKITMRKYLEYLSENHEIKLDLDYSTKGRPSKLYSYIG</sequence>
<keyword evidence="5" id="KW-0805">Transcription regulation</keyword>
<dbReference type="Proteomes" id="UP000199163">
    <property type="component" value="Unassembled WGS sequence"/>
</dbReference>
<evidence type="ECO:0000256" key="2">
    <source>
        <dbReference type="ARBA" id="ARBA00022490"/>
    </source>
</evidence>
<keyword evidence="8" id="KW-0804">Transcription</keyword>
<dbReference type="GO" id="GO:0003677">
    <property type="term" value="F:DNA binding"/>
    <property type="evidence" value="ECO:0007669"/>
    <property type="project" value="UniProtKB-KW"/>
</dbReference>
<evidence type="ECO:0000256" key="6">
    <source>
        <dbReference type="ARBA" id="ARBA00023125"/>
    </source>
</evidence>
<evidence type="ECO:0000256" key="1">
    <source>
        <dbReference type="ARBA" id="ARBA00004496"/>
    </source>
</evidence>
<dbReference type="STRING" id="568899.SAMN05192534_10977"/>
<evidence type="ECO:0000313" key="11">
    <source>
        <dbReference type="EMBL" id="SDH68743.1"/>
    </source>
</evidence>
<evidence type="ECO:0000313" key="12">
    <source>
        <dbReference type="Proteomes" id="UP000199163"/>
    </source>
</evidence>
<dbReference type="AlphaFoldDB" id="A0A1G8EFP8"/>
<keyword evidence="12" id="KW-1185">Reference proteome</keyword>
<feature type="modified residue" description="4-aspartylphosphate" evidence="9">
    <location>
        <position position="55"/>
    </location>
</feature>
<dbReference type="InterPro" id="IPR024187">
    <property type="entry name" value="Sig_transdc_resp-reg_cit/mal"/>
</dbReference>
<dbReference type="EMBL" id="FNDK01000009">
    <property type="protein sequence ID" value="SDH68743.1"/>
    <property type="molecule type" value="Genomic_DNA"/>
</dbReference>
<keyword evidence="2" id="KW-0963">Cytoplasm</keyword>
<keyword evidence="3 9" id="KW-0597">Phosphoprotein</keyword>
<dbReference type="InterPro" id="IPR001789">
    <property type="entry name" value="Sig_transdc_resp-reg_receiver"/>
</dbReference>
<accession>A0A1G8EFP8</accession>
<dbReference type="GO" id="GO:0000156">
    <property type="term" value="F:phosphorelay response regulator activity"/>
    <property type="evidence" value="ECO:0007669"/>
    <property type="project" value="TreeGrafter"/>
</dbReference>
<evidence type="ECO:0000256" key="7">
    <source>
        <dbReference type="ARBA" id="ARBA00023159"/>
    </source>
</evidence>
<comment type="subcellular location">
    <subcellularLocation>
        <location evidence="1">Cytoplasm</location>
    </subcellularLocation>
</comment>
<reference evidence="11 12" key="1">
    <citation type="submission" date="2016-10" db="EMBL/GenBank/DDBJ databases">
        <authorList>
            <person name="de Groot N.N."/>
        </authorList>
    </citation>
    <scope>NUCLEOTIDE SEQUENCE [LARGE SCALE GENOMIC DNA]</scope>
    <source>
        <strain evidence="11 12">DSM 21632</strain>
    </source>
</reference>
<organism evidence="11 12">
    <name type="scientific">Alteribacillus persepolensis</name>
    <dbReference type="NCBI Taxonomy" id="568899"/>
    <lineage>
        <taxon>Bacteria</taxon>
        <taxon>Bacillati</taxon>
        <taxon>Bacillota</taxon>
        <taxon>Bacilli</taxon>
        <taxon>Bacillales</taxon>
        <taxon>Bacillaceae</taxon>
        <taxon>Alteribacillus</taxon>
    </lineage>
</organism>
<evidence type="ECO:0000256" key="8">
    <source>
        <dbReference type="ARBA" id="ARBA00023163"/>
    </source>
</evidence>